<protein>
    <submittedName>
        <fullName evidence="1">Uncharacterized protein</fullName>
    </submittedName>
</protein>
<keyword evidence="2" id="KW-1185">Reference proteome</keyword>
<organism evidence="1 2">
    <name type="scientific">Armillaria gallica</name>
    <name type="common">Bulbous honey fungus</name>
    <name type="synonym">Armillaria bulbosa</name>
    <dbReference type="NCBI Taxonomy" id="47427"/>
    <lineage>
        <taxon>Eukaryota</taxon>
        <taxon>Fungi</taxon>
        <taxon>Dikarya</taxon>
        <taxon>Basidiomycota</taxon>
        <taxon>Agaricomycotina</taxon>
        <taxon>Agaricomycetes</taxon>
        <taxon>Agaricomycetidae</taxon>
        <taxon>Agaricales</taxon>
        <taxon>Marasmiineae</taxon>
        <taxon>Physalacriaceae</taxon>
        <taxon>Armillaria</taxon>
    </lineage>
</organism>
<reference evidence="2" key="1">
    <citation type="journal article" date="2017" name="Nat. Ecol. Evol.">
        <title>Genome expansion and lineage-specific genetic innovations in the forest pathogenic fungi Armillaria.</title>
        <authorList>
            <person name="Sipos G."/>
            <person name="Prasanna A.N."/>
            <person name="Walter M.C."/>
            <person name="O'Connor E."/>
            <person name="Balint B."/>
            <person name="Krizsan K."/>
            <person name="Kiss B."/>
            <person name="Hess J."/>
            <person name="Varga T."/>
            <person name="Slot J."/>
            <person name="Riley R."/>
            <person name="Boka B."/>
            <person name="Rigling D."/>
            <person name="Barry K."/>
            <person name="Lee J."/>
            <person name="Mihaltcheva S."/>
            <person name="LaButti K."/>
            <person name="Lipzen A."/>
            <person name="Waldron R."/>
            <person name="Moloney N.M."/>
            <person name="Sperisen C."/>
            <person name="Kredics L."/>
            <person name="Vagvoelgyi C."/>
            <person name="Patrignani A."/>
            <person name="Fitzpatrick D."/>
            <person name="Nagy I."/>
            <person name="Doyle S."/>
            <person name="Anderson J.B."/>
            <person name="Grigoriev I.V."/>
            <person name="Gueldener U."/>
            <person name="Muensterkoetter M."/>
            <person name="Nagy L.G."/>
        </authorList>
    </citation>
    <scope>NUCLEOTIDE SEQUENCE [LARGE SCALE GENOMIC DNA]</scope>
    <source>
        <strain evidence="2">Ar21-2</strain>
    </source>
</reference>
<proteinExistence type="predicted"/>
<dbReference type="Proteomes" id="UP000217790">
    <property type="component" value="Unassembled WGS sequence"/>
</dbReference>
<dbReference type="EMBL" id="KZ293685">
    <property type="protein sequence ID" value="PBK86213.1"/>
    <property type="molecule type" value="Genomic_DNA"/>
</dbReference>
<name>A0A2H3DD89_ARMGA</name>
<sequence length="240" mass="27081">MAIRDTLVHWIRLRLTRPSICGGAIEELYEEEPHNSLPFVVLCRRSHVKRRLWTDPSLLQSRYSHSDPPMHALAWKSASFTLFTEAATVLAIHPKCGEQGEGIASIILASLQANIRRYDAPLQIPSLLLPFRQYNTHTSPFFIELSDEKMCLIAPYQQAHPPREVIFPCDTFPISKVATQHPSNRHIQVPPPYLESSIILVVFKPSYIRASVILIASTVHFMASEAQTAPYFSLADVMPA</sequence>
<gene>
    <name evidence="1" type="ORF">ARMGADRAFT_1035670</name>
</gene>
<evidence type="ECO:0000313" key="2">
    <source>
        <dbReference type="Proteomes" id="UP000217790"/>
    </source>
</evidence>
<evidence type="ECO:0000313" key="1">
    <source>
        <dbReference type="EMBL" id="PBK86213.1"/>
    </source>
</evidence>
<dbReference type="AlphaFoldDB" id="A0A2H3DD89"/>
<dbReference type="InParanoid" id="A0A2H3DD89"/>
<accession>A0A2H3DD89</accession>